<feature type="transmembrane region" description="Helical" evidence="2">
    <location>
        <begin position="636"/>
        <end position="657"/>
    </location>
</feature>
<dbReference type="RefSeq" id="WP_232416359.1">
    <property type="nucleotide sequence ID" value="NZ_CP101990.1"/>
</dbReference>
<dbReference type="InterPro" id="IPR008271">
    <property type="entry name" value="Ser/Thr_kinase_AS"/>
</dbReference>
<evidence type="ECO:0000313" key="5">
    <source>
        <dbReference type="Proteomes" id="UP001315860"/>
    </source>
</evidence>
<organism evidence="4 5">
    <name type="scientific">Aeromicrobium duanguangcaii</name>
    <dbReference type="NCBI Taxonomy" id="2968086"/>
    <lineage>
        <taxon>Bacteria</taxon>
        <taxon>Bacillati</taxon>
        <taxon>Actinomycetota</taxon>
        <taxon>Actinomycetes</taxon>
        <taxon>Propionibacteriales</taxon>
        <taxon>Nocardioidaceae</taxon>
        <taxon>Aeromicrobium</taxon>
    </lineage>
</organism>
<dbReference type="Gene3D" id="1.10.510.10">
    <property type="entry name" value="Transferase(Phosphotransferase) domain 1"/>
    <property type="match status" value="1"/>
</dbReference>
<dbReference type="EMBL" id="CP101990">
    <property type="protein sequence ID" value="UUI67227.1"/>
    <property type="molecule type" value="Genomic_DNA"/>
</dbReference>
<keyword evidence="2" id="KW-1133">Transmembrane helix</keyword>
<feature type="region of interest" description="Disordered" evidence="1">
    <location>
        <begin position="1"/>
        <end position="36"/>
    </location>
</feature>
<feature type="domain" description="Protein kinase" evidence="3">
    <location>
        <begin position="44"/>
        <end position="292"/>
    </location>
</feature>
<feature type="transmembrane region" description="Helical" evidence="2">
    <location>
        <begin position="847"/>
        <end position="865"/>
    </location>
</feature>
<dbReference type="Pfam" id="PF00069">
    <property type="entry name" value="Pkinase"/>
    <property type="match status" value="1"/>
</dbReference>
<dbReference type="SMART" id="SM00220">
    <property type="entry name" value="S_TKc"/>
    <property type="match status" value="1"/>
</dbReference>
<dbReference type="Proteomes" id="UP001315860">
    <property type="component" value="Chromosome"/>
</dbReference>
<accession>A0ABY5K9W8</accession>
<dbReference type="InterPro" id="IPR011009">
    <property type="entry name" value="Kinase-like_dom_sf"/>
</dbReference>
<gene>
    <name evidence="4" type="ORF">NP095_08375</name>
</gene>
<keyword evidence="4" id="KW-0808">Transferase</keyword>
<reference evidence="4 5" key="1">
    <citation type="submission" date="2022-07" db="EMBL/GenBank/DDBJ databases">
        <title>Novel species in genus Aeromicrobium.</title>
        <authorList>
            <person name="Ye L."/>
        </authorList>
    </citation>
    <scope>NUCLEOTIDE SEQUENCE [LARGE SCALE GENOMIC DNA]</scope>
    <source>
        <strain evidence="5">zg-Y50</strain>
    </source>
</reference>
<dbReference type="InterPro" id="IPR045269">
    <property type="entry name" value="Atg1-like"/>
</dbReference>
<dbReference type="PANTHER" id="PTHR24348">
    <property type="entry name" value="SERINE/THREONINE-PROTEIN KINASE UNC-51-RELATED"/>
    <property type="match status" value="1"/>
</dbReference>
<keyword evidence="4" id="KW-0418">Kinase</keyword>
<feature type="transmembrane region" description="Helical" evidence="2">
    <location>
        <begin position="795"/>
        <end position="812"/>
    </location>
</feature>
<feature type="transmembrane region" description="Helical" evidence="2">
    <location>
        <begin position="735"/>
        <end position="752"/>
    </location>
</feature>
<feature type="transmembrane region" description="Helical" evidence="2">
    <location>
        <begin position="819"/>
        <end position="841"/>
    </location>
</feature>
<dbReference type="SUPFAM" id="SSF56112">
    <property type="entry name" value="Protein kinase-like (PK-like)"/>
    <property type="match status" value="1"/>
</dbReference>
<evidence type="ECO:0000313" key="4">
    <source>
        <dbReference type="EMBL" id="UUI67227.1"/>
    </source>
</evidence>
<keyword evidence="2" id="KW-0472">Membrane</keyword>
<dbReference type="CDD" id="cd14014">
    <property type="entry name" value="STKc_PknB_like"/>
    <property type="match status" value="1"/>
</dbReference>
<protein>
    <submittedName>
        <fullName evidence="4">Protein kinase</fullName>
    </submittedName>
</protein>
<evidence type="ECO:0000256" key="2">
    <source>
        <dbReference type="SAM" id="Phobius"/>
    </source>
</evidence>
<sequence length="868" mass="95003">MSDHHPTEFDSLPGGHEPTELDGMSDTPTKSIRRSLPSTLVDEYEIESLIGRGNQAEVYRCRHTPSGDVVAIKLYTTPNHRLNDDVIRLIEAASDEHVIRTRFGQHGDEQWEIQEHAAFGTLTTLPEHPMVTVNEEFYAQIVRELTAAVQHSHSAGLIHRDVKPSNVLVRGLDPIDLVLADFGLARELMAGAEAGSSSHGRGYGSPEALQGVHGFPSDWWAVGITLLEVRQGRYPFADAEGRRWTEARIFAHLMSNDVDVSGLDGRWQILIRGLLTKDPQQRWGGDQVQRWLAGESPAVHRGTVDTTPTKWQLVAPNWGTFDSPEAVGHGLIDQWQAAGAFLSGRGRTATRNALARTAHAEAVHALFDLHDRGSLSTNALLFDLSRQLAPGREPTFRGHELSSENLISVGSRAANGDADAADWIRRLREDHILQLAMGHPEHRKFVETDAIVTQWWTELEQLSASLLGAQESWLRDQQTGDETPALRSVTAVVTDSRDRIEGELLSAALDYHHAAELHARSRSTEINRDTAGWLDQLRSRRQSGSHPPSDLLLILLAPAAATDGRSVASAIRAQRNRERSERSATIRANRAGQARAGLWPKVWLGVLYSVGGFVAFVVSTSAGGPEEIQADLLRTAAQAVAIGLAVGIGAAVAADALVGRPSTVALAVLFPLGFWLGWEGLSEYGSLYRWGDPLIGAGTGYLVAAVATWAIRPWSWWPTAAAEVTGRTAQWGERLSLCATVVLPLSVFTMLWDTSPETRMALGVVVAELQADAWPWLGSVYDVFNEYDHFFDDRGVWWAIPSGLALFTLLAFENTPSRTWLELALLTVTFVAALVAVVFLWPLYLTGVIMISGVVLVLGIGAFVLSNY</sequence>
<name>A0ABY5K9W8_9ACTN</name>
<keyword evidence="2" id="KW-0812">Transmembrane</keyword>
<keyword evidence="5" id="KW-1185">Reference proteome</keyword>
<feature type="transmembrane region" description="Helical" evidence="2">
    <location>
        <begin position="693"/>
        <end position="714"/>
    </location>
</feature>
<dbReference type="InterPro" id="IPR000719">
    <property type="entry name" value="Prot_kinase_dom"/>
</dbReference>
<dbReference type="GO" id="GO:0016301">
    <property type="term" value="F:kinase activity"/>
    <property type="evidence" value="ECO:0007669"/>
    <property type="project" value="UniProtKB-KW"/>
</dbReference>
<dbReference type="PROSITE" id="PS00108">
    <property type="entry name" value="PROTEIN_KINASE_ST"/>
    <property type="match status" value="1"/>
</dbReference>
<evidence type="ECO:0000259" key="3">
    <source>
        <dbReference type="PROSITE" id="PS50011"/>
    </source>
</evidence>
<evidence type="ECO:0000256" key="1">
    <source>
        <dbReference type="SAM" id="MobiDB-lite"/>
    </source>
</evidence>
<dbReference type="PROSITE" id="PS50011">
    <property type="entry name" value="PROTEIN_KINASE_DOM"/>
    <property type="match status" value="1"/>
</dbReference>
<dbReference type="PANTHER" id="PTHR24348:SF68">
    <property type="entry name" value="SERINE_THREONINE-PROTEIN KINASE ATG1C"/>
    <property type="match status" value="1"/>
</dbReference>
<feature type="transmembrane region" description="Helical" evidence="2">
    <location>
        <begin position="602"/>
        <end position="624"/>
    </location>
</feature>
<proteinExistence type="predicted"/>